<sequence length="488" mass="54362">MFYKRMKIVFTMFLLIMFFMVYKVGYYSIILHKQYTHLSASQRLKTYMYNSNRGDILDRKLKPLTDRDSETVVVYSPNMENEDVKEVLVAEPYSETNDLVDGSYVVERTTRNSGVAAHLIGNVGYARFPKLYGLRGVSGLEKQYDDKLAGVPARVALIADSMGRPIMGIPPYNIEGDKNKNNLVLTIDADIQESLEYVIDTKNLIERGAVIVMDPYNGEVIAMVSRPSMNFLNIDDGSHLNKAIQINKGFHPASVFKIVIGLYALENGHSPNTSYTCKDMCIYPHGHITFREGIAKSCNEVFYQMVLQYGPEAILDYAKGLGFGEKTGIDLNGESNGMLPEIDTVKGAQGNRLLAMGQGQLEVTPMQIAKLTAMVANGGYEVTPKVVGYLGKNPNKLYGFRNLGPRTLSKESATQMQKMMELTTKIGTAKALDGFGAVKTGTGDNKNRWMTGYFPQENPQYVVTIFVEEGYGQRISSVTKEIVKTIFN</sequence>
<accession>A0A7G9WBM7</accession>
<dbReference type="Gene3D" id="3.40.710.10">
    <property type="entry name" value="DD-peptidase/beta-lactamase superfamily"/>
    <property type="match status" value="1"/>
</dbReference>
<dbReference type="Pfam" id="PF00905">
    <property type="entry name" value="Transpeptidase"/>
    <property type="match status" value="1"/>
</dbReference>
<dbReference type="KEGG" id="acae:HYG86_15590"/>
<gene>
    <name evidence="2" type="ORF">HYG86_15590</name>
</gene>
<dbReference type="GO" id="GO:0071555">
    <property type="term" value="P:cell wall organization"/>
    <property type="evidence" value="ECO:0007669"/>
    <property type="project" value="TreeGrafter"/>
</dbReference>
<evidence type="ECO:0000313" key="2">
    <source>
        <dbReference type="EMBL" id="QNO16089.1"/>
    </source>
</evidence>
<dbReference type="InterPro" id="IPR036138">
    <property type="entry name" value="PBP_dimer_sf"/>
</dbReference>
<feature type="domain" description="Penicillin-binding protein transpeptidase" evidence="1">
    <location>
        <begin position="208"/>
        <end position="487"/>
    </location>
</feature>
<dbReference type="InterPro" id="IPR001460">
    <property type="entry name" value="PCN-bd_Tpept"/>
</dbReference>
<dbReference type="GO" id="GO:0005886">
    <property type="term" value="C:plasma membrane"/>
    <property type="evidence" value="ECO:0007669"/>
    <property type="project" value="TreeGrafter"/>
</dbReference>
<keyword evidence="3" id="KW-1185">Reference proteome</keyword>
<organism evidence="2 3">
    <name type="scientific">Alkalicella caledoniensis</name>
    <dbReference type="NCBI Taxonomy" id="2731377"/>
    <lineage>
        <taxon>Bacteria</taxon>
        <taxon>Bacillati</taxon>
        <taxon>Bacillota</taxon>
        <taxon>Clostridia</taxon>
        <taxon>Eubacteriales</taxon>
        <taxon>Proteinivoracaceae</taxon>
        <taxon>Alkalicella</taxon>
    </lineage>
</organism>
<dbReference type="EMBL" id="CP058559">
    <property type="protein sequence ID" value="QNO16089.1"/>
    <property type="molecule type" value="Genomic_DNA"/>
</dbReference>
<proteinExistence type="predicted"/>
<evidence type="ECO:0000313" key="3">
    <source>
        <dbReference type="Proteomes" id="UP000516160"/>
    </source>
</evidence>
<name>A0A7G9WBM7_ALKCA</name>
<dbReference type="Gene3D" id="3.90.1310.10">
    <property type="entry name" value="Penicillin-binding protein 2a (Domain 2)"/>
    <property type="match status" value="1"/>
</dbReference>
<dbReference type="InterPro" id="IPR050515">
    <property type="entry name" value="Beta-lactam/transpept"/>
</dbReference>
<dbReference type="RefSeq" id="WP_213166485.1">
    <property type="nucleotide sequence ID" value="NZ_CP058559.1"/>
</dbReference>
<evidence type="ECO:0000259" key="1">
    <source>
        <dbReference type="Pfam" id="PF00905"/>
    </source>
</evidence>
<dbReference type="SUPFAM" id="SSF56519">
    <property type="entry name" value="Penicillin binding protein dimerisation domain"/>
    <property type="match status" value="1"/>
</dbReference>
<dbReference type="GO" id="GO:0071972">
    <property type="term" value="F:peptidoglycan L,D-transpeptidase activity"/>
    <property type="evidence" value="ECO:0007669"/>
    <property type="project" value="TreeGrafter"/>
</dbReference>
<dbReference type="InterPro" id="IPR012338">
    <property type="entry name" value="Beta-lactam/transpept-like"/>
</dbReference>
<dbReference type="PANTHER" id="PTHR30627">
    <property type="entry name" value="PEPTIDOGLYCAN D,D-TRANSPEPTIDASE"/>
    <property type="match status" value="1"/>
</dbReference>
<dbReference type="Proteomes" id="UP000516160">
    <property type="component" value="Chromosome"/>
</dbReference>
<dbReference type="AlphaFoldDB" id="A0A7G9WBM7"/>
<protein>
    <submittedName>
        <fullName evidence="2">Penicillin-binding protein 2</fullName>
    </submittedName>
</protein>
<dbReference type="GO" id="GO:0008658">
    <property type="term" value="F:penicillin binding"/>
    <property type="evidence" value="ECO:0007669"/>
    <property type="project" value="InterPro"/>
</dbReference>
<reference evidence="2 3" key="1">
    <citation type="submission" date="2020-07" db="EMBL/GenBank/DDBJ databases">
        <title>Alkalicella. sp. LB2 genome.</title>
        <authorList>
            <person name="Postec A."/>
            <person name="Quemeneur M."/>
        </authorList>
    </citation>
    <scope>NUCLEOTIDE SEQUENCE [LARGE SCALE GENOMIC DNA]</scope>
    <source>
        <strain evidence="2 3">LB2</strain>
    </source>
</reference>
<dbReference type="SUPFAM" id="SSF56601">
    <property type="entry name" value="beta-lactamase/transpeptidase-like"/>
    <property type="match status" value="1"/>
</dbReference>